<sequence length="239" mass="27487">MAGVDKPLPGKKPGILFANSKIKKPDQLSKEEYTRWYEQVHIPDIFKTSGIKEASRWTALDPSQDRPFLALYPLDDLDFLDTDEFKAIPVHDDNLPGSGEIFDLADFDTRYYKLAQLYEPENAKSGQPDFVIAAAFTPTDDKEYDAWYRQEHLKEVSGLTGWRKTERYDLTFARQNRSTGEDNKLPEPPKFLTLHYIDGESLPEKELAKAAESERTKKNLSEMKATQMAIFKKLAQFQK</sequence>
<name>A0AAE1C5P8_9PEZI</name>
<comment type="caution">
    <text evidence="1">The sequence shown here is derived from an EMBL/GenBank/DDBJ whole genome shotgun (WGS) entry which is preliminary data.</text>
</comment>
<dbReference type="Proteomes" id="UP001274830">
    <property type="component" value="Unassembled WGS sequence"/>
</dbReference>
<proteinExistence type="predicted"/>
<evidence type="ECO:0000313" key="1">
    <source>
        <dbReference type="EMBL" id="KAK3679195.1"/>
    </source>
</evidence>
<gene>
    <name evidence="1" type="ORF">LTR78_000756</name>
</gene>
<protein>
    <recommendedName>
        <fullName evidence="3">EthD domain-containing protein</fullName>
    </recommendedName>
</protein>
<dbReference type="EMBL" id="JAUTXT010000002">
    <property type="protein sequence ID" value="KAK3679195.1"/>
    <property type="molecule type" value="Genomic_DNA"/>
</dbReference>
<accession>A0AAE1C5P8</accession>
<dbReference type="AlphaFoldDB" id="A0AAE1C5P8"/>
<evidence type="ECO:0000313" key="2">
    <source>
        <dbReference type="Proteomes" id="UP001274830"/>
    </source>
</evidence>
<organism evidence="1 2">
    <name type="scientific">Recurvomyces mirabilis</name>
    <dbReference type="NCBI Taxonomy" id="574656"/>
    <lineage>
        <taxon>Eukaryota</taxon>
        <taxon>Fungi</taxon>
        <taxon>Dikarya</taxon>
        <taxon>Ascomycota</taxon>
        <taxon>Pezizomycotina</taxon>
        <taxon>Dothideomycetes</taxon>
        <taxon>Dothideomycetidae</taxon>
        <taxon>Mycosphaerellales</taxon>
        <taxon>Teratosphaeriaceae</taxon>
        <taxon>Recurvomyces</taxon>
    </lineage>
</organism>
<reference evidence="1" key="1">
    <citation type="submission" date="2023-07" db="EMBL/GenBank/DDBJ databases">
        <title>Black Yeasts Isolated from many extreme environments.</title>
        <authorList>
            <person name="Coleine C."/>
            <person name="Stajich J.E."/>
            <person name="Selbmann L."/>
        </authorList>
    </citation>
    <scope>NUCLEOTIDE SEQUENCE</scope>
    <source>
        <strain evidence="1">CCFEE 5485</strain>
    </source>
</reference>
<keyword evidence="2" id="KW-1185">Reference proteome</keyword>
<evidence type="ECO:0008006" key="3">
    <source>
        <dbReference type="Google" id="ProtNLM"/>
    </source>
</evidence>